<name>A0A1G5LMG7_9BACL</name>
<sequence>MNRELNIDQNELVGAWQERLPEVLNVGDQAQVMADEANHQAIRIHIATAGHEMYSFDFKCQYVDSREVSVELVDVERDGRTTDERTEPIQELAHDYTRHIHECAQSLQSITKS</sequence>
<dbReference type="AlphaFoldDB" id="A0A1G5LMG7"/>
<dbReference type="RefSeq" id="WP_090924892.1">
    <property type="nucleotide sequence ID" value="NZ_FMVM01000030.1"/>
</dbReference>
<accession>A0A1G5LMG7</accession>
<organism evidence="1 2">
    <name type="scientific">Paenibacillus polysaccharolyticus</name>
    <dbReference type="NCBI Taxonomy" id="582692"/>
    <lineage>
        <taxon>Bacteria</taxon>
        <taxon>Bacillati</taxon>
        <taxon>Bacillota</taxon>
        <taxon>Bacilli</taxon>
        <taxon>Bacillales</taxon>
        <taxon>Paenibacillaceae</taxon>
        <taxon>Paenibacillus</taxon>
    </lineage>
</organism>
<proteinExistence type="predicted"/>
<keyword evidence="2" id="KW-1185">Reference proteome</keyword>
<dbReference type="EMBL" id="FMVM01000030">
    <property type="protein sequence ID" value="SCZ13824.1"/>
    <property type="molecule type" value="Genomic_DNA"/>
</dbReference>
<gene>
    <name evidence="1" type="ORF">SAMN05720606_13043</name>
</gene>
<evidence type="ECO:0000313" key="1">
    <source>
        <dbReference type="EMBL" id="SCZ13824.1"/>
    </source>
</evidence>
<dbReference type="Proteomes" id="UP000198538">
    <property type="component" value="Unassembled WGS sequence"/>
</dbReference>
<protein>
    <submittedName>
        <fullName evidence="1">Uncharacterized protein</fullName>
    </submittedName>
</protein>
<dbReference type="STRING" id="582692.SAMN05720606_13043"/>
<evidence type="ECO:0000313" key="2">
    <source>
        <dbReference type="Proteomes" id="UP000198538"/>
    </source>
</evidence>
<reference evidence="2" key="1">
    <citation type="submission" date="2016-10" db="EMBL/GenBank/DDBJ databases">
        <authorList>
            <person name="Varghese N."/>
            <person name="Submissions S."/>
        </authorList>
    </citation>
    <scope>NUCLEOTIDE SEQUENCE [LARGE SCALE GENOMIC DNA]</scope>
    <source>
        <strain evidence="2">BL9</strain>
    </source>
</reference>